<reference evidence="1 2" key="1">
    <citation type="submission" date="2019-02" db="EMBL/GenBank/DDBJ databases">
        <title>Deep-cultivation of Planctomycetes and their phenomic and genomic characterization uncovers novel biology.</title>
        <authorList>
            <person name="Wiegand S."/>
            <person name="Jogler M."/>
            <person name="Boedeker C."/>
            <person name="Pinto D."/>
            <person name="Vollmers J."/>
            <person name="Rivas-Marin E."/>
            <person name="Kohn T."/>
            <person name="Peeters S.H."/>
            <person name="Heuer A."/>
            <person name="Rast P."/>
            <person name="Oberbeckmann S."/>
            <person name="Bunk B."/>
            <person name="Jeske O."/>
            <person name="Meyerdierks A."/>
            <person name="Storesund J.E."/>
            <person name="Kallscheuer N."/>
            <person name="Luecker S."/>
            <person name="Lage O.M."/>
            <person name="Pohl T."/>
            <person name="Merkel B.J."/>
            <person name="Hornburger P."/>
            <person name="Mueller R.-W."/>
            <person name="Bruemmer F."/>
            <person name="Labrenz M."/>
            <person name="Spormann A.M."/>
            <person name="Op Den Camp H."/>
            <person name="Overmann J."/>
            <person name="Amann R."/>
            <person name="Jetten M.S.M."/>
            <person name="Mascher T."/>
            <person name="Medema M.H."/>
            <person name="Devos D.P."/>
            <person name="Kaster A.-K."/>
            <person name="Ovreas L."/>
            <person name="Rohde M."/>
            <person name="Galperin M.Y."/>
            <person name="Jogler C."/>
        </authorList>
    </citation>
    <scope>NUCLEOTIDE SEQUENCE [LARGE SCALE GENOMIC DNA]</scope>
    <source>
        <strain evidence="1 2">Pla52o</strain>
    </source>
</reference>
<proteinExistence type="predicted"/>
<dbReference type="EMBL" id="SJPT01000005">
    <property type="protein sequence ID" value="TWU22497.1"/>
    <property type="molecule type" value="Genomic_DNA"/>
</dbReference>
<keyword evidence="2" id="KW-1185">Reference proteome</keyword>
<accession>A0A5C6CFH5</accession>
<dbReference type="AlphaFoldDB" id="A0A5C6CFH5"/>
<sequence>MELPAAGDQIEIHYPEFTCVHLYRPRRLKRRQLVITSVRDLLAEPLSAEEFLRRPFLLRSRWLAQAVECHRHRPRQFYLGSSAEFRSPGSLKVGIYEPGAPRPSRVIGRQFEPTLQDRKLLIHALREWLTHDLGEARLMIFSDDLRRVG</sequence>
<name>A0A5C6CFH5_9BACT</name>
<evidence type="ECO:0000313" key="2">
    <source>
        <dbReference type="Proteomes" id="UP000316304"/>
    </source>
</evidence>
<protein>
    <submittedName>
        <fullName evidence="1">Uncharacterized protein</fullName>
    </submittedName>
</protein>
<dbReference type="Proteomes" id="UP000316304">
    <property type="component" value="Unassembled WGS sequence"/>
</dbReference>
<gene>
    <name evidence="1" type="ORF">Pla52o_35540</name>
</gene>
<evidence type="ECO:0000313" key="1">
    <source>
        <dbReference type="EMBL" id="TWU22497.1"/>
    </source>
</evidence>
<organism evidence="1 2">
    <name type="scientific">Novipirellula galeiformis</name>
    <dbReference type="NCBI Taxonomy" id="2528004"/>
    <lineage>
        <taxon>Bacteria</taxon>
        <taxon>Pseudomonadati</taxon>
        <taxon>Planctomycetota</taxon>
        <taxon>Planctomycetia</taxon>
        <taxon>Pirellulales</taxon>
        <taxon>Pirellulaceae</taxon>
        <taxon>Novipirellula</taxon>
    </lineage>
</organism>
<comment type="caution">
    <text evidence="1">The sequence shown here is derived from an EMBL/GenBank/DDBJ whole genome shotgun (WGS) entry which is preliminary data.</text>
</comment>